<proteinExistence type="predicted"/>
<reference evidence="1 2" key="1">
    <citation type="submission" date="2020-05" db="EMBL/GenBank/DDBJ databases">
        <authorList>
            <person name="Campoy J."/>
            <person name="Schneeberger K."/>
            <person name="Spophaly S."/>
        </authorList>
    </citation>
    <scope>NUCLEOTIDE SEQUENCE [LARGE SCALE GENOMIC DNA]</scope>
    <source>
        <strain evidence="1">PruArmRojPasFocal</strain>
    </source>
</reference>
<evidence type="ECO:0000313" key="2">
    <source>
        <dbReference type="Proteomes" id="UP000507222"/>
    </source>
</evidence>
<name>A0A6J5VMU6_PRUAR</name>
<protein>
    <submittedName>
        <fullName evidence="1">Uncharacterized protein</fullName>
    </submittedName>
</protein>
<dbReference type="EMBL" id="CAEKDK010000008">
    <property type="protein sequence ID" value="CAB4289513.1"/>
    <property type="molecule type" value="Genomic_DNA"/>
</dbReference>
<accession>A0A6J5VMU6</accession>
<gene>
    <name evidence="1" type="ORF">CURHAP_LOCUS48420</name>
</gene>
<evidence type="ECO:0000313" key="1">
    <source>
        <dbReference type="EMBL" id="CAB4289513.1"/>
    </source>
</evidence>
<sequence>MPGSLGRCQMDDYAYVPKITCLLQMIVPSRAKVAFRGGLWVNQHKEGRAQVRVPLLTIPLNR</sequence>
<dbReference type="AlphaFoldDB" id="A0A6J5VMU6"/>
<organism evidence="1 2">
    <name type="scientific">Prunus armeniaca</name>
    <name type="common">Apricot</name>
    <name type="synonym">Armeniaca vulgaris</name>
    <dbReference type="NCBI Taxonomy" id="36596"/>
    <lineage>
        <taxon>Eukaryota</taxon>
        <taxon>Viridiplantae</taxon>
        <taxon>Streptophyta</taxon>
        <taxon>Embryophyta</taxon>
        <taxon>Tracheophyta</taxon>
        <taxon>Spermatophyta</taxon>
        <taxon>Magnoliopsida</taxon>
        <taxon>eudicotyledons</taxon>
        <taxon>Gunneridae</taxon>
        <taxon>Pentapetalae</taxon>
        <taxon>rosids</taxon>
        <taxon>fabids</taxon>
        <taxon>Rosales</taxon>
        <taxon>Rosaceae</taxon>
        <taxon>Amygdaloideae</taxon>
        <taxon>Amygdaleae</taxon>
        <taxon>Prunus</taxon>
    </lineage>
</organism>
<dbReference type="Proteomes" id="UP000507222">
    <property type="component" value="Unassembled WGS sequence"/>
</dbReference>